<reference evidence="4 5" key="1">
    <citation type="submission" date="2020-08" db="EMBL/GenBank/DDBJ databases">
        <title>Sequencing the genomes of 1000 actinobacteria strains.</title>
        <authorList>
            <person name="Klenk H.-P."/>
        </authorList>
    </citation>
    <scope>NUCLEOTIDE SEQUENCE [LARGE SCALE GENOMIC DNA]</scope>
    <source>
        <strain evidence="4 5">DSM 22826</strain>
    </source>
</reference>
<dbReference type="InterPro" id="IPR057727">
    <property type="entry name" value="WCX_dom"/>
</dbReference>
<dbReference type="EMBL" id="JACHVS010000002">
    <property type="protein sequence ID" value="MBB2997243.1"/>
    <property type="molecule type" value="Genomic_DNA"/>
</dbReference>
<sequence length="643" mass="70289">MSLTYALVNSSRGYTKAELREIVDDYQGLGADSFNRKFDRDKEDLRAMGIPIEKVKTPGYVGDDNADPRYHILPESYRLPEVSFTAEEAGALALAGRLWKDAGLGSAAARATSRMAENATGTGVGFTDYEPRLHTSDPGFSDVLRAAWDKKPIRFRYRDAHGVDSERTVEPWGLGTRFGHWYLVGLDQAAAAQRMFRLSRIRGTVAQRPGTYDRPQDFSMANALSVLDPEAACQRAAIELSRGHGWALRAQAAEIEEGDTVDRLAVDYYDVESFSAEVSALGSHAKVLEPASLARSVAERLAAARAAHDVPIPVLQLKAGHFVGRAPATDAVARALDIISFVVARGAPTLEETAAHFGLSRRKLEAELQMIMMCGVPNGMHDQLMDVDFGSGTITISNAEALAAPMRLNLLETTSLLVGLETLLQVPGLAHAESAISAMAKLRTAAGDFADVSNVLAAFLDSAEADPHRDAVRAAITGRRLLSIDYYTASRDEKSTRIIEPLRIIEDDSRTYVRAWCRTARQLRSFRLDRVLKLTVLDEGFEIVPERHGDDESRLFTPQPEDQVAVLGFSQRLRSLVAEFAPERQGTVADETLAEVQITGTAALAGMIAHYGGELRVLAPESLRAEVIDWLDRAQGTSKQNRS</sequence>
<evidence type="ECO:0000313" key="4">
    <source>
        <dbReference type="EMBL" id="MBB2997243.1"/>
    </source>
</evidence>
<dbReference type="PANTHER" id="PTHR34580">
    <property type="match status" value="1"/>
</dbReference>
<protein>
    <submittedName>
        <fullName evidence="4">Proteasome accessory factor C</fullName>
    </submittedName>
</protein>
<dbReference type="PANTHER" id="PTHR34580:SF1">
    <property type="entry name" value="PROTEIN PAFC"/>
    <property type="match status" value="1"/>
</dbReference>
<dbReference type="Pfam" id="PF19187">
    <property type="entry name" value="HTH_PafC"/>
    <property type="match status" value="1"/>
</dbReference>
<evidence type="ECO:0000313" key="5">
    <source>
        <dbReference type="Proteomes" id="UP000523000"/>
    </source>
</evidence>
<name>A0A839QNR6_9MICC</name>
<keyword evidence="4" id="KW-0647">Proteasome</keyword>
<dbReference type="AlphaFoldDB" id="A0A839QNR6"/>
<accession>A0A839QNR6</accession>
<dbReference type="GO" id="GO:0000502">
    <property type="term" value="C:proteasome complex"/>
    <property type="evidence" value="ECO:0007669"/>
    <property type="project" value="UniProtKB-KW"/>
</dbReference>
<feature type="domain" description="WYL" evidence="1">
    <location>
        <begin position="140"/>
        <end position="202"/>
    </location>
</feature>
<feature type="domain" description="PafC HTH" evidence="2">
    <location>
        <begin position="331"/>
        <end position="443"/>
    </location>
</feature>
<dbReference type="Proteomes" id="UP000523000">
    <property type="component" value="Unassembled WGS sequence"/>
</dbReference>
<dbReference type="RefSeq" id="WP_183512789.1">
    <property type="nucleotide sequence ID" value="NZ_BAABGK010000104.1"/>
</dbReference>
<feature type="domain" description="WCX" evidence="3">
    <location>
        <begin position="565"/>
        <end position="634"/>
    </location>
</feature>
<dbReference type="PROSITE" id="PS52050">
    <property type="entry name" value="WYL"/>
    <property type="match status" value="2"/>
</dbReference>
<comment type="caution">
    <text evidence="4">The sequence shown here is derived from an EMBL/GenBank/DDBJ whole genome shotgun (WGS) entry which is preliminary data.</text>
</comment>
<dbReference type="InterPro" id="IPR051534">
    <property type="entry name" value="CBASS_pafABC_assoc_protein"/>
</dbReference>
<organism evidence="4 5">
    <name type="scientific">Paeniglutamicibacter cryotolerans</name>
    <dbReference type="NCBI Taxonomy" id="670079"/>
    <lineage>
        <taxon>Bacteria</taxon>
        <taxon>Bacillati</taxon>
        <taxon>Actinomycetota</taxon>
        <taxon>Actinomycetes</taxon>
        <taxon>Micrococcales</taxon>
        <taxon>Micrococcaceae</taxon>
        <taxon>Paeniglutamicibacter</taxon>
    </lineage>
</organism>
<evidence type="ECO:0000259" key="3">
    <source>
        <dbReference type="Pfam" id="PF25583"/>
    </source>
</evidence>
<dbReference type="InterPro" id="IPR026881">
    <property type="entry name" value="WYL_dom"/>
</dbReference>
<feature type="domain" description="WYL" evidence="1">
    <location>
        <begin position="470"/>
        <end position="536"/>
    </location>
</feature>
<dbReference type="Pfam" id="PF25583">
    <property type="entry name" value="WCX"/>
    <property type="match status" value="2"/>
</dbReference>
<gene>
    <name evidence="4" type="ORF">E9229_003490</name>
</gene>
<dbReference type="InterPro" id="IPR043839">
    <property type="entry name" value="PafC_HTH"/>
</dbReference>
<evidence type="ECO:0000259" key="2">
    <source>
        <dbReference type="Pfam" id="PF19187"/>
    </source>
</evidence>
<proteinExistence type="predicted"/>
<feature type="domain" description="WCX" evidence="3">
    <location>
        <begin position="235"/>
        <end position="304"/>
    </location>
</feature>
<dbReference type="Pfam" id="PF13280">
    <property type="entry name" value="WYL"/>
    <property type="match status" value="2"/>
</dbReference>
<evidence type="ECO:0000259" key="1">
    <source>
        <dbReference type="Pfam" id="PF13280"/>
    </source>
</evidence>
<keyword evidence="5" id="KW-1185">Reference proteome</keyword>